<accession>A0A9D3W5W8</accession>
<dbReference type="PROSITE" id="PS50878">
    <property type="entry name" value="RT_POL"/>
    <property type="match status" value="1"/>
</dbReference>
<dbReference type="OrthoDB" id="1906820at2759"/>
<dbReference type="InterPro" id="IPR000477">
    <property type="entry name" value="RT_dom"/>
</dbReference>
<dbReference type="GO" id="GO:0004523">
    <property type="term" value="F:RNA-DNA hybrid ribonuclease activity"/>
    <property type="evidence" value="ECO:0007669"/>
    <property type="project" value="InterPro"/>
</dbReference>
<dbReference type="Proteomes" id="UP000828251">
    <property type="component" value="Unassembled WGS sequence"/>
</dbReference>
<proteinExistence type="predicted"/>
<dbReference type="PANTHER" id="PTHR47074:SF61">
    <property type="entry name" value="RNASE H TYPE-1 DOMAIN-CONTAINING PROTEIN"/>
    <property type="match status" value="1"/>
</dbReference>
<name>A0A9D3W5W8_9ROSI</name>
<sequence length="345" mass="38908">MVVKLDMSKAYDRVEWDFLREVMIKMGFAQKWVALIMKCITTASYAVHINGRRGEIFQPTRGLQQGDPLSPFLFLVCNEGLSSLIRLATRAGLLKGAKASRRGPEISHLLFADDCILFGEATKARAMELVCLEELMGNKGYFGERALLEDFKVAELINSEERKWKRELICNTFSHDVAEKILRIPLASKPHEDFMGDRNARIHDKIRKTGQQIVKFVLSYIKELDGVEMRTSKKNEPVSEWRYPPKQAVKINFDGAFDEELAHSASGVVARNSEGYVLLSCSEIHQHVYSSFAAEALACRKATQIGVDMGWHEIIIEGNSLSIIKKSKAGKQDKSQIGAYIHDIK</sequence>
<feature type="domain" description="Reverse transcriptase" evidence="1">
    <location>
        <begin position="1"/>
        <end position="169"/>
    </location>
</feature>
<dbReference type="GO" id="GO:0003676">
    <property type="term" value="F:nucleic acid binding"/>
    <property type="evidence" value="ECO:0007669"/>
    <property type="project" value="InterPro"/>
</dbReference>
<organism evidence="2 3">
    <name type="scientific">Gossypium stocksii</name>
    <dbReference type="NCBI Taxonomy" id="47602"/>
    <lineage>
        <taxon>Eukaryota</taxon>
        <taxon>Viridiplantae</taxon>
        <taxon>Streptophyta</taxon>
        <taxon>Embryophyta</taxon>
        <taxon>Tracheophyta</taxon>
        <taxon>Spermatophyta</taxon>
        <taxon>Magnoliopsida</taxon>
        <taxon>eudicotyledons</taxon>
        <taxon>Gunneridae</taxon>
        <taxon>Pentapetalae</taxon>
        <taxon>rosids</taxon>
        <taxon>malvids</taxon>
        <taxon>Malvales</taxon>
        <taxon>Malvaceae</taxon>
        <taxon>Malvoideae</taxon>
        <taxon>Gossypium</taxon>
    </lineage>
</organism>
<evidence type="ECO:0000259" key="1">
    <source>
        <dbReference type="PROSITE" id="PS50878"/>
    </source>
</evidence>
<dbReference type="InterPro" id="IPR036397">
    <property type="entry name" value="RNaseH_sf"/>
</dbReference>
<dbReference type="InterPro" id="IPR052929">
    <property type="entry name" value="RNase_H-like_EbsB-rel"/>
</dbReference>
<dbReference type="CDD" id="cd06222">
    <property type="entry name" value="RNase_H_like"/>
    <property type="match status" value="1"/>
</dbReference>
<dbReference type="InterPro" id="IPR043502">
    <property type="entry name" value="DNA/RNA_pol_sf"/>
</dbReference>
<protein>
    <recommendedName>
        <fullName evidence="1">Reverse transcriptase domain-containing protein</fullName>
    </recommendedName>
</protein>
<dbReference type="SUPFAM" id="SSF56672">
    <property type="entry name" value="DNA/RNA polymerases"/>
    <property type="match status" value="1"/>
</dbReference>
<keyword evidence="3" id="KW-1185">Reference proteome</keyword>
<dbReference type="AlphaFoldDB" id="A0A9D3W5W8"/>
<dbReference type="EMBL" id="JAIQCV010000004">
    <property type="protein sequence ID" value="KAH1108545.1"/>
    <property type="molecule type" value="Genomic_DNA"/>
</dbReference>
<dbReference type="Pfam" id="PF00078">
    <property type="entry name" value="RVT_1"/>
    <property type="match status" value="1"/>
</dbReference>
<dbReference type="InterPro" id="IPR044730">
    <property type="entry name" value="RNase_H-like_dom_plant"/>
</dbReference>
<dbReference type="InterPro" id="IPR002156">
    <property type="entry name" value="RNaseH_domain"/>
</dbReference>
<dbReference type="PANTHER" id="PTHR47074">
    <property type="entry name" value="BNAC02G40300D PROTEIN"/>
    <property type="match status" value="1"/>
</dbReference>
<evidence type="ECO:0000313" key="3">
    <source>
        <dbReference type="Proteomes" id="UP000828251"/>
    </source>
</evidence>
<dbReference type="Gene3D" id="3.30.420.10">
    <property type="entry name" value="Ribonuclease H-like superfamily/Ribonuclease H"/>
    <property type="match status" value="1"/>
</dbReference>
<reference evidence="2 3" key="1">
    <citation type="journal article" date="2021" name="Plant Biotechnol. J.">
        <title>Multi-omics assisted identification of the key and species-specific regulatory components of drought-tolerant mechanisms in Gossypium stocksii.</title>
        <authorList>
            <person name="Yu D."/>
            <person name="Ke L."/>
            <person name="Zhang D."/>
            <person name="Wu Y."/>
            <person name="Sun Y."/>
            <person name="Mei J."/>
            <person name="Sun J."/>
            <person name="Sun Y."/>
        </authorList>
    </citation>
    <scope>NUCLEOTIDE SEQUENCE [LARGE SCALE GENOMIC DNA]</scope>
    <source>
        <strain evidence="3">cv. E1</strain>
        <tissue evidence="2">Leaf</tissue>
    </source>
</reference>
<evidence type="ECO:0000313" key="2">
    <source>
        <dbReference type="EMBL" id="KAH1108545.1"/>
    </source>
</evidence>
<comment type="caution">
    <text evidence="2">The sequence shown here is derived from an EMBL/GenBank/DDBJ whole genome shotgun (WGS) entry which is preliminary data.</text>
</comment>
<gene>
    <name evidence="2" type="ORF">J1N35_012313</name>
</gene>
<dbReference type="Pfam" id="PF13456">
    <property type="entry name" value="RVT_3"/>
    <property type="match status" value="1"/>
</dbReference>